<organism evidence="4 6">
    <name type="scientific">Enterococcus haemoperoxidus ATCC BAA-382</name>
    <dbReference type="NCBI Taxonomy" id="1158608"/>
    <lineage>
        <taxon>Bacteria</taxon>
        <taxon>Bacillati</taxon>
        <taxon>Bacillota</taxon>
        <taxon>Bacilli</taxon>
        <taxon>Lactobacillales</taxon>
        <taxon>Enterococcaceae</taxon>
        <taxon>Enterococcus</taxon>
    </lineage>
</organism>
<feature type="signal peptide" evidence="1">
    <location>
        <begin position="1"/>
        <end position="23"/>
    </location>
</feature>
<accession>R2QP72</accession>
<evidence type="ECO:0000256" key="1">
    <source>
        <dbReference type="SAM" id="SignalP"/>
    </source>
</evidence>
<reference evidence="5 7" key="2">
    <citation type="submission" date="2013-03" db="EMBL/GenBank/DDBJ databases">
        <title>The Genome Sequence of Enterococcus haemoperoxidus BAA-382 (PacBio/Illumina hybrid assembly).</title>
        <authorList>
            <consortium name="The Broad Institute Genomics Platform"/>
            <consortium name="The Broad Institute Genome Sequencing Center for Infectious Disease"/>
            <person name="Earl A."/>
            <person name="Russ C."/>
            <person name="Gilmore M."/>
            <person name="Surin D."/>
            <person name="Walker B."/>
            <person name="Young S."/>
            <person name="Zeng Q."/>
            <person name="Gargeya S."/>
            <person name="Fitzgerald M."/>
            <person name="Haas B."/>
            <person name="Abouelleil A."/>
            <person name="Allen A.W."/>
            <person name="Alvarado L."/>
            <person name="Arachchi H.M."/>
            <person name="Berlin A.M."/>
            <person name="Chapman S.B."/>
            <person name="Gainer-Dewar J."/>
            <person name="Goldberg J."/>
            <person name="Griggs A."/>
            <person name="Gujja S."/>
            <person name="Hansen M."/>
            <person name="Howarth C."/>
            <person name="Imamovic A."/>
            <person name="Ireland A."/>
            <person name="Larimer J."/>
            <person name="McCowan C."/>
            <person name="Murphy C."/>
            <person name="Pearson M."/>
            <person name="Poon T.W."/>
            <person name="Priest M."/>
            <person name="Roberts A."/>
            <person name="Saif S."/>
            <person name="Shea T."/>
            <person name="Sisk P."/>
            <person name="Sykes S."/>
            <person name="Wortman J."/>
            <person name="Nusbaum C."/>
            <person name="Birren B."/>
        </authorList>
    </citation>
    <scope>NUCLEOTIDE SEQUENCE [LARGE SCALE GENOMIC DNA]</scope>
    <source>
        <strain evidence="5 7">ATCC BAA-382</strain>
    </source>
</reference>
<proteinExistence type="predicted"/>
<evidence type="ECO:0000313" key="4">
    <source>
        <dbReference type="EMBL" id="EOH98332.1"/>
    </source>
</evidence>
<dbReference type="InterPro" id="IPR005201">
    <property type="entry name" value="TIM_ENGase"/>
</dbReference>
<dbReference type="Proteomes" id="UP000013858">
    <property type="component" value="Unassembled WGS sequence"/>
</dbReference>
<dbReference type="PROSITE" id="PS50093">
    <property type="entry name" value="PKD"/>
    <property type="match status" value="1"/>
</dbReference>
<dbReference type="eggNOG" id="COG4724">
    <property type="taxonomic scope" value="Bacteria"/>
</dbReference>
<sequence>MKRKTLKSMFCLSSAALALTIGANVMFVANGYAESTEVSQETTIPLFDQVPESTALFPETLLKWTPKNDPDAPFNVSNVPLATRVKGKKMNADQSTEAKVLSIAIVNRHTKGTPSQGGTDKAVYNFTNWQYVDTLVAWAGSSGEGIIVPPSGDVTDSAHRNGVPVVGTVFFPPEAYGGKAEWVAQFVQKDQNGNFPMADKLLEMSAAYGFDGWFINQETNVDAQTASAMKEFMSYLQVRKPRNQQVIWYDSMLPNGHVDWQGALNEQNQGYFQEGEKRVSDKMFIDFRWQGLASSREKATQLKRDPYDLFAGIDVQANGVNSRRKPSSILDGNGQPLVSLGLYCPDWTLRDGGQYDIERYWENEKLLWINPQGDPRNVESPKNEWQGVSRYYVEKTPVTSFPFLTNFNVGNGDAFYLNGTKAKEGTFNNRSVQDVLPTYRWVIDNEEGNQLEAAISYEDAFNGGSSIKLSGAMTAEQQTFIKLYASQLKVNASDTATVVTKGADEASLVLELKGKEQPLTIQGQQQALANGWVQTTYSLKPANDQTVTAVGLNVKKTESGPTTIYLGQLKLGKEKKTPVSTVSNLVFSGKTVVDDLTESIRMSWQTKGENTASYRIYREVGGQLQFEGETANHSYTLLNQERKGENTSYRVIPVDHYGREEQNKGTSAIYTFETLKKPEIAVNASSTLIPAGDTITLSATVSKSTETVNWEVMGATPQTASGKEVTFSFTKSGVYTVKATAVNASGETAVIKENYLHVYDPSAGITIENLSTLPTTTATQGSGYTNDRESYRFALDGDVTTKWCDNANDKPWMIADLGAVKTISGFTLFHAEAGGESPEWNTRDYDISVSRDGNNWTTVVQHRGNTSDSSRDAISLVESRYVKLSLEKAEQNGKTARIYDWQIIGVNQTGIVNGVGRN</sequence>
<keyword evidence="7" id="KW-1185">Reference proteome</keyword>
<dbReference type="Gene3D" id="2.60.120.260">
    <property type="entry name" value="Galactose-binding domain-like"/>
    <property type="match status" value="2"/>
</dbReference>
<reference evidence="4 6" key="1">
    <citation type="submission" date="2013-02" db="EMBL/GenBank/DDBJ databases">
        <title>The Genome Sequence of Enterococcus haemoperoxidus BAA-382.</title>
        <authorList>
            <consortium name="The Broad Institute Genome Sequencing Platform"/>
            <consortium name="The Broad Institute Genome Sequencing Center for Infectious Disease"/>
            <person name="Earl A.M."/>
            <person name="Gilmore M.S."/>
            <person name="Lebreton F."/>
            <person name="Walker B."/>
            <person name="Young S.K."/>
            <person name="Zeng Q."/>
            <person name="Gargeya S."/>
            <person name="Fitzgerald M."/>
            <person name="Haas B."/>
            <person name="Abouelleil A."/>
            <person name="Alvarado L."/>
            <person name="Arachchi H.M."/>
            <person name="Berlin A.M."/>
            <person name="Chapman S.B."/>
            <person name="Dewar J."/>
            <person name="Goldberg J."/>
            <person name="Griggs A."/>
            <person name="Gujja S."/>
            <person name="Hansen M."/>
            <person name="Howarth C."/>
            <person name="Imamovic A."/>
            <person name="Larimer J."/>
            <person name="McCowan C."/>
            <person name="Murphy C."/>
            <person name="Neiman D."/>
            <person name="Pearson M."/>
            <person name="Priest M."/>
            <person name="Roberts A."/>
            <person name="Saif S."/>
            <person name="Shea T."/>
            <person name="Sisk P."/>
            <person name="Sykes S."/>
            <person name="Wortman J."/>
            <person name="Nusbaum C."/>
            <person name="Birren B."/>
        </authorList>
    </citation>
    <scope>NUCLEOTIDE SEQUENCE [LARGE SCALE GENOMIC DNA]</scope>
    <source>
        <strain evidence="4 6">ATCC BAA-382</strain>
    </source>
</reference>
<dbReference type="SUPFAM" id="SSF49299">
    <property type="entry name" value="PKD domain"/>
    <property type="match status" value="1"/>
</dbReference>
<dbReference type="InterPro" id="IPR032979">
    <property type="entry name" value="ENGase"/>
</dbReference>
<dbReference type="OrthoDB" id="1089471at2"/>
<name>R2QP72_9ENTE</name>
<protein>
    <submittedName>
        <fullName evidence="4">Uncharacterized protein</fullName>
    </submittedName>
</protein>
<evidence type="ECO:0000313" key="7">
    <source>
        <dbReference type="Proteomes" id="UP000014197"/>
    </source>
</evidence>
<dbReference type="Pfam" id="PF22633">
    <property type="entry name" value="F5_F8_type_C_2"/>
    <property type="match status" value="1"/>
</dbReference>
<dbReference type="eggNOG" id="COG3291">
    <property type="taxonomic scope" value="Bacteria"/>
</dbReference>
<keyword evidence="1" id="KW-0732">Signal</keyword>
<dbReference type="Pfam" id="PF03644">
    <property type="entry name" value="Glyco_hydro_85"/>
    <property type="match status" value="1"/>
</dbReference>
<dbReference type="RefSeq" id="WP_010761715.1">
    <property type="nucleotide sequence ID" value="NZ_KB946316.1"/>
</dbReference>
<dbReference type="Gene3D" id="2.60.40.10">
    <property type="entry name" value="Immunoglobulins"/>
    <property type="match status" value="2"/>
</dbReference>
<dbReference type="SUPFAM" id="SSF49785">
    <property type="entry name" value="Galactose-binding domain-like"/>
    <property type="match status" value="1"/>
</dbReference>
<dbReference type="PANTHER" id="PTHR13246">
    <property type="entry name" value="ENDO BETA N-ACETYLGLUCOSAMINIDASE"/>
    <property type="match status" value="1"/>
</dbReference>
<dbReference type="PANTHER" id="PTHR13246:SF1">
    <property type="entry name" value="CYTOSOLIC ENDO-BETA-N-ACETYLGLUCOSAMINIDASE"/>
    <property type="match status" value="1"/>
</dbReference>
<dbReference type="PATRIC" id="fig|1158608.3.peg.1489"/>
<dbReference type="Pfam" id="PF00801">
    <property type="entry name" value="PKD"/>
    <property type="match status" value="1"/>
</dbReference>
<dbReference type="InterPro" id="IPR000421">
    <property type="entry name" value="FA58C"/>
</dbReference>
<evidence type="ECO:0000313" key="5">
    <source>
        <dbReference type="EMBL" id="EOT59845.1"/>
    </source>
</evidence>
<dbReference type="InterPro" id="IPR000601">
    <property type="entry name" value="PKD_dom"/>
</dbReference>
<dbReference type="InterPro" id="IPR013783">
    <property type="entry name" value="Ig-like_fold"/>
</dbReference>
<dbReference type="EMBL" id="ASVY01000003">
    <property type="protein sequence ID" value="EOT59845.1"/>
    <property type="molecule type" value="Genomic_DNA"/>
</dbReference>
<dbReference type="STRING" id="155618.RV06_GL000143"/>
<dbReference type="CDD" id="cd00146">
    <property type="entry name" value="PKD"/>
    <property type="match status" value="1"/>
</dbReference>
<dbReference type="EMBL" id="AJAR01000013">
    <property type="protein sequence ID" value="EOH98332.1"/>
    <property type="molecule type" value="Genomic_DNA"/>
</dbReference>
<evidence type="ECO:0000313" key="6">
    <source>
        <dbReference type="Proteomes" id="UP000013858"/>
    </source>
</evidence>
<dbReference type="GO" id="GO:0005829">
    <property type="term" value="C:cytosol"/>
    <property type="evidence" value="ECO:0007669"/>
    <property type="project" value="UniProtKB-SubCell"/>
</dbReference>
<dbReference type="CDD" id="cd06547">
    <property type="entry name" value="GH85_ENGase"/>
    <property type="match status" value="1"/>
</dbReference>
<gene>
    <name evidence="5" type="ORF">I583_02480</name>
    <name evidence="4" type="ORF">UAW_01513</name>
</gene>
<dbReference type="SMART" id="SM00089">
    <property type="entry name" value="PKD"/>
    <property type="match status" value="1"/>
</dbReference>
<dbReference type="Gene3D" id="3.20.20.80">
    <property type="entry name" value="Glycosidases"/>
    <property type="match status" value="1"/>
</dbReference>
<dbReference type="PROSITE" id="PS50022">
    <property type="entry name" value="FA58C_3"/>
    <property type="match status" value="1"/>
</dbReference>
<dbReference type="Proteomes" id="UP000014197">
    <property type="component" value="Unassembled WGS sequence"/>
</dbReference>
<dbReference type="InterPro" id="IPR008979">
    <property type="entry name" value="Galactose-bd-like_sf"/>
</dbReference>
<feature type="domain" description="F5/8 type C" evidence="2">
    <location>
        <begin position="758"/>
        <end position="906"/>
    </location>
</feature>
<comment type="caution">
    <text evidence="4">The sequence shown here is derived from an EMBL/GenBank/DDBJ whole genome shotgun (WGS) entry which is preliminary data.</text>
</comment>
<evidence type="ECO:0000259" key="2">
    <source>
        <dbReference type="PROSITE" id="PS50022"/>
    </source>
</evidence>
<dbReference type="AlphaFoldDB" id="R2QP72"/>
<dbReference type="GO" id="GO:0033925">
    <property type="term" value="F:mannosyl-glycoprotein endo-beta-N-acetylglucosaminidase activity"/>
    <property type="evidence" value="ECO:0007669"/>
    <property type="project" value="InterPro"/>
</dbReference>
<feature type="domain" description="PKD" evidence="3">
    <location>
        <begin position="678"/>
        <end position="749"/>
    </location>
</feature>
<feature type="chain" id="PRO_5038893259" evidence="1">
    <location>
        <begin position="24"/>
        <end position="918"/>
    </location>
</feature>
<dbReference type="InterPro" id="IPR022409">
    <property type="entry name" value="PKD/Chitinase_dom"/>
</dbReference>
<dbReference type="InterPro" id="IPR035986">
    <property type="entry name" value="PKD_dom_sf"/>
</dbReference>
<evidence type="ECO:0000259" key="3">
    <source>
        <dbReference type="PROSITE" id="PS50093"/>
    </source>
</evidence>